<organism evidence="6 7">
    <name type="scientific">Ligilactobacillus salivarius</name>
    <dbReference type="NCBI Taxonomy" id="1624"/>
    <lineage>
        <taxon>Bacteria</taxon>
        <taxon>Bacillati</taxon>
        <taxon>Bacillota</taxon>
        <taxon>Bacilli</taxon>
        <taxon>Lactobacillales</taxon>
        <taxon>Lactobacillaceae</taxon>
        <taxon>Ligilactobacillus</taxon>
    </lineage>
</organism>
<evidence type="ECO:0000256" key="1">
    <source>
        <dbReference type="ARBA" id="ARBA00023125"/>
    </source>
</evidence>
<evidence type="ECO:0000256" key="3">
    <source>
        <dbReference type="PROSITE-ProRule" id="PRU01248"/>
    </source>
</evidence>
<geneLocation type="plasmid" evidence="6 7">
    <name>pMP1046B</name>
</geneLocation>
<keyword evidence="1 3" id="KW-0238">DNA-binding</keyword>
<feature type="domain" description="Core-binding (CB)" evidence="5">
    <location>
        <begin position="1"/>
        <end position="89"/>
    </location>
</feature>
<dbReference type="EMBL" id="CP007648">
    <property type="protein sequence ID" value="AIR11654.1"/>
    <property type="molecule type" value="Genomic_DNA"/>
</dbReference>
<dbReference type="RefSeq" id="WP_044005798.1">
    <property type="nucleotide sequence ID" value="NZ_CP007648.1"/>
</dbReference>
<dbReference type="Gene3D" id="1.10.150.130">
    <property type="match status" value="1"/>
</dbReference>
<protein>
    <submittedName>
        <fullName evidence="6">Putative phage integrase</fullName>
    </submittedName>
</protein>
<evidence type="ECO:0000313" key="6">
    <source>
        <dbReference type="EMBL" id="AIR11654.1"/>
    </source>
</evidence>
<reference evidence="6 7" key="1">
    <citation type="journal article" date="2014" name="BMC Genomics">
        <title>Unusual genome complexity in Lactobacillus salivarius JCM1046.</title>
        <authorList>
            <person name="Raftis E.J."/>
            <person name="Forde B.M."/>
            <person name="Claesson M.J."/>
            <person name="O'Toole P.W."/>
        </authorList>
    </citation>
    <scope>NUCLEOTIDE SEQUENCE [LARGE SCALE GENOMIC DNA]</scope>
    <source>
        <strain evidence="6 7">JCM1046</strain>
        <plasmid evidence="6 7">pMP1046B</plasmid>
    </source>
</reference>
<evidence type="ECO:0000313" key="7">
    <source>
        <dbReference type="Proteomes" id="UP000029488"/>
    </source>
</evidence>
<dbReference type="PANTHER" id="PTHR30349">
    <property type="entry name" value="PHAGE INTEGRASE-RELATED"/>
    <property type="match status" value="1"/>
</dbReference>
<name>A0A089QEZ4_9LACO</name>
<dbReference type="SUPFAM" id="SSF56349">
    <property type="entry name" value="DNA breaking-rejoining enzymes"/>
    <property type="match status" value="1"/>
</dbReference>
<dbReference type="PROSITE" id="PS51900">
    <property type="entry name" value="CB"/>
    <property type="match status" value="1"/>
</dbReference>
<dbReference type="InterPro" id="IPR044068">
    <property type="entry name" value="CB"/>
</dbReference>
<keyword evidence="2" id="KW-0233">DNA recombination</keyword>
<dbReference type="PROSITE" id="PS51898">
    <property type="entry name" value="TYR_RECOMBINASE"/>
    <property type="match status" value="1"/>
</dbReference>
<dbReference type="KEGG" id="lsj:LSJ_3034"/>
<dbReference type="GO" id="GO:0006310">
    <property type="term" value="P:DNA recombination"/>
    <property type="evidence" value="ECO:0007669"/>
    <property type="project" value="UniProtKB-KW"/>
</dbReference>
<keyword evidence="6" id="KW-0614">Plasmid</keyword>
<dbReference type="AlphaFoldDB" id="A0A089QEZ4"/>
<accession>A0A089QEZ4</accession>
<dbReference type="InterPro" id="IPR011010">
    <property type="entry name" value="DNA_brk_join_enz"/>
</dbReference>
<dbReference type="Pfam" id="PF00589">
    <property type="entry name" value="Phage_integrase"/>
    <property type="match status" value="1"/>
</dbReference>
<dbReference type="GO" id="GO:0003677">
    <property type="term" value="F:DNA binding"/>
    <property type="evidence" value="ECO:0007669"/>
    <property type="project" value="UniProtKB-UniRule"/>
</dbReference>
<evidence type="ECO:0000259" key="5">
    <source>
        <dbReference type="PROSITE" id="PS51900"/>
    </source>
</evidence>
<evidence type="ECO:0000256" key="2">
    <source>
        <dbReference type="ARBA" id="ARBA00023172"/>
    </source>
</evidence>
<dbReference type="Proteomes" id="UP000029488">
    <property type="component" value="Plasmid pMP1046B"/>
</dbReference>
<gene>
    <name evidence="6" type="ORF">LSJ_3034</name>
</gene>
<sequence>MEIRDVYTSWLESKSENTRTKYQAKVDNFSEMVFGKEAWELTEEDLVNLTYHDVYGKYIKTFLTGSKKAKETTIVNYLRSIKSYFGAIRRADIYPNVNFDHLVNDVLYTKDLSAKDGGHNEQISKSEVKEMESWLIDNKPNGYKYATLIDFMFHTAVRVSAAFTIRWSDFTVYESPYGGTFAKLKVIDKGRKLNDKDIPVKHFNNLKETMGYDGHDNELVFKGMKQTTLRNYMREFSDLRGRNWTPHSLKVGAATTFYSITKDIVATSRLLDHESLDTTMTYIRNNPNPNDSGTTILYSSDTHVDFSKLKKEQLLMLINNRPEVADMLSRDAARMGVN</sequence>
<dbReference type="InterPro" id="IPR002104">
    <property type="entry name" value="Integrase_catalytic"/>
</dbReference>
<feature type="domain" description="Tyr recombinase" evidence="4">
    <location>
        <begin position="118"/>
        <end position="314"/>
    </location>
</feature>
<proteinExistence type="predicted"/>
<dbReference type="InterPro" id="IPR010998">
    <property type="entry name" value="Integrase_recombinase_N"/>
</dbReference>
<evidence type="ECO:0000259" key="4">
    <source>
        <dbReference type="PROSITE" id="PS51898"/>
    </source>
</evidence>
<dbReference type="CDD" id="cd00397">
    <property type="entry name" value="DNA_BRE_C"/>
    <property type="match status" value="1"/>
</dbReference>
<dbReference type="GO" id="GO:0015074">
    <property type="term" value="P:DNA integration"/>
    <property type="evidence" value="ECO:0007669"/>
    <property type="project" value="InterPro"/>
</dbReference>
<dbReference type="InterPro" id="IPR013762">
    <property type="entry name" value="Integrase-like_cat_sf"/>
</dbReference>
<dbReference type="Gene3D" id="1.10.443.10">
    <property type="entry name" value="Intergrase catalytic core"/>
    <property type="match status" value="1"/>
</dbReference>
<dbReference type="InterPro" id="IPR050090">
    <property type="entry name" value="Tyrosine_recombinase_XerCD"/>
</dbReference>